<dbReference type="InterPro" id="IPR001962">
    <property type="entry name" value="Asn_synthase"/>
</dbReference>
<evidence type="ECO:0000256" key="10">
    <source>
        <dbReference type="PIRSR" id="PIRSR001589-3"/>
    </source>
</evidence>
<organism evidence="12 13">
    <name type="scientific">Bremerella volcania</name>
    <dbReference type="NCBI Taxonomy" id="2527984"/>
    <lineage>
        <taxon>Bacteria</taxon>
        <taxon>Pseudomonadati</taxon>
        <taxon>Planctomycetota</taxon>
        <taxon>Planctomycetia</taxon>
        <taxon>Pirellulales</taxon>
        <taxon>Pirellulaceae</taxon>
        <taxon>Bremerella</taxon>
    </lineage>
</organism>
<name>A0A518CFN0_9BACT</name>
<dbReference type="Proteomes" id="UP000318626">
    <property type="component" value="Chromosome"/>
</dbReference>
<dbReference type="NCBIfam" id="TIGR01536">
    <property type="entry name" value="asn_synth_AEB"/>
    <property type="match status" value="1"/>
</dbReference>
<dbReference type="GO" id="GO:0005524">
    <property type="term" value="F:ATP binding"/>
    <property type="evidence" value="ECO:0007669"/>
    <property type="project" value="UniProtKB-KW"/>
</dbReference>
<dbReference type="EC" id="6.3.5.4" evidence="3"/>
<feature type="active site" description="For GATase activity" evidence="8">
    <location>
        <position position="30"/>
    </location>
</feature>
<evidence type="ECO:0000313" key="12">
    <source>
        <dbReference type="EMBL" id="QDU78029.1"/>
    </source>
</evidence>
<accession>A0A518CFN0</accession>
<keyword evidence="5 9" id="KW-0067">ATP-binding</keyword>
<dbReference type="PANTHER" id="PTHR43284">
    <property type="entry name" value="ASPARAGINE SYNTHETASE (GLUTAMINE-HYDROLYZING)"/>
    <property type="match status" value="1"/>
</dbReference>
<evidence type="ECO:0000256" key="1">
    <source>
        <dbReference type="ARBA" id="ARBA00005187"/>
    </source>
</evidence>
<dbReference type="AlphaFoldDB" id="A0A518CFN0"/>
<dbReference type="CDD" id="cd01991">
    <property type="entry name" value="Asn_synthase_B_C"/>
    <property type="match status" value="1"/>
</dbReference>
<comment type="catalytic activity">
    <reaction evidence="7">
        <text>L-aspartate + L-glutamine + ATP + H2O = L-asparagine + L-glutamate + AMP + diphosphate + H(+)</text>
        <dbReference type="Rhea" id="RHEA:12228"/>
        <dbReference type="ChEBI" id="CHEBI:15377"/>
        <dbReference type="ChEBI" id="CHEBI:15378"/>
        <dbReference type="ChEBI" id="CHEBI:29985"/>
        <dbReference type="ChEBI" id="CHEBI:29991"/>
        <dbReference type="ChEBI" id="CHEBI:30616"/>
        <dbReference type="ChEBI" id="CHEBI:33019"/>
        <dbReference type="ChEBI" id="CHEBI:58048"/>
        <dbReference type="ChEBI" id="CHEBI:58359"/>
        <dbReference type="ChEBI" id="CHEBI:456215"/>
        <dbReference type="EC" id="6.3.5.4"/>
    </reaction>
</comment>
<dbReference type="KEGG" id="bvo:Pan97_51090"/>
<dbReference type="SUPFAM" id="SSF56235">
    <property type="entry name" value="N-terminal nucleophile aminohydrolases (Ntn hydrolases)"/>
    <property type="match status" value="1"/>
</dbReference>
<keyword evidence="12" id="KW-0436">Ligase</keyword>
<dbReference type="EMBL" id="CP036289">
    <property type="protein sequence ID" value="QDU78029.1"/>
    <property type="molecule type" value="Genomic_DNA"/>
</dbReference>
<dbReference type="InterPro" id="IPR033738">
    <property type="entry name" value="AsnB_N"/>
</dbReference>
<dbReference type="Gene3D" id="3.40.50.620">
    <property type="entry name" value="HUPs"/>
    <property type="match status" value="1"/>
</dbReference>
<proteinExistence type="inferred from homology"/>
<reference evidence="13" key="1">
    <citation type="submission" date="2019-02" db="EMBL/GenBank/DDBJ databases">
        <title>Deep-cultivation of Planctomycetes and their phenomic and genomic characterization uncovers novel biology.</title>
        <authorList>
            <person name="Wiegand S."/>
            <person name="Jogler M."/>
            <person name="Boedeker C."/>
            <person name="Pinto D."/>
            <person name="Vollmers J."/>
            <person name="Rivas-Marin E."/>
            <person name="Kohn T."/>
            <person name="Peeters S.H."/>
            <person name="Heuer A."/>
            <person name="Rast P."/>
            <person name="Oberbeckmann S."/>
            <person name="Bunk B."/>
            <person name="Jeske O."/>
            <person name="Meyerdierks A."/>
            <person name="Storesund J.E."/>
            <person name="Kallscheuer N."/>
            <person name="Luecker S."/>
            <person name="Lage O.M."/>
            <person name="Pohl T."/>
            <person name="Merkel B.J."/>
            <person name="Hornburger P."/>
            <person name="Mueller R.-W."/>
            <person name="Bruemmer F."/>
            <person name="Labrenz M."/>
            <person name="Spormann A.M."/>
            <person name="Op den Camp H."/>
            <person name="Overmann J."/>
            <person name="Amann R."/>
            <person name="Jetten M.S.M."/>
            <person name="Mascher T."/>
            <person name="Medema M.H."/>
            <person name="Devos D.P."/>
            <person name="Kaster A.-K."/>
            <person name="Ovreas L."/>
            <person name="Rohde M."/>
            <person name="Galperin M.Y."/>
            <person name="Jogler C."/>
        </authorList>
    </citation>
    <scope>NUCLEOTIDE SEQUENCE [LARGE SCALE GENOMIC DNA]</scope>
    <source>
        <strain evidence="13">Pan97</strain>
    </source>
</reference>
<keyword evidence="6 8" id="KW-0315">Glutamine amidotransferase</keyword>
<dbReference type="InterPro" id="IPR017932">
    <property type="entry name" value="GATase_2_dom"/>
</dbReference>
<evidence type="ECO:0000256" key="7">
    <source>
        <dbReference type="ARBA" id="ARBA00048741"/>
    </source>
</evidence>
<dbReference type="Gene3D" id="3.60.20.10">
    <property type="entry name" value="Glutamine Phosphoribosylpyrophosphate, subunit 1, domain 1"/>
    <property type="match status" value="1"/>
</dbReference>
<dbReference type="GO" id="GO:0005829">
    <property type="term" value="C:cytosol"/>
    <property type="evidence" value="ECO:0007669"/>
    <property type="project" value="TreeGrafter"/>
</dbReference>
<comment type="similarity">
    <text evidence="2">Belongs to the asparagine synthetase family.</text>
</comment>
<evidence type="ECO:0000256" key="4">
    <source>
        <dbReference type="ARBA" id="ARBA00022741"/>
    </source>
</evidence>
<feature type="binding site" evidence="9">
    <location>
        <position position="139"/>
    </location>
    <ligand>
        <name>L-glutamine</name>
        <dbReference type="ChEBI" id="CHEBI:58359"/>
    </ligand>
</feature>
<dbReference type="InterPro" id="IPR006426">
    <property type="entry name" value="Asn_synth_AEB"/>
</dbReference>
<dbReference type="InterPro" id="IPR051786">
    <property type="entry name" value="ASN_synthetase/amidase"/>
</dbReference>
<evidence type="ECO:0000256" key="2">
    <source>
        <dbReference type="ARBA" id="ARBA00005752"/>
    </source>
</evidence>
<dbReference type="InterPro" id="IPR014729">
    <property type="entry name" value="Rossmann-like_a/b/a_fold"/>
</dbReference>
<evidence type="ECO:0000256" key="8">
    <source>
        <dbReference type="PIRSR" id="PIRSR001589-1"/>
    </source>
</evidence>
<dbReference type="Pfam" id="PF13537">
    <property type="entry name" value="GATase_7"/>
    <property type="match status" value="1"/>
</dbReference>
<keyword evidence="8" id="KW-0028">Amino-acid biosynthesis</keyword>
<comment type="pathway">
    <text evidence="1">Amino-acid biosynthesis; L-asparagine biosynthesis; L-asparagine from L-aspartate (L-Gln route): step 1/1.</text>
</comment>
<dbReference type="InterPro" id="IPR029055">
    <property type="entry name" value="Ntn_hydrolases_N"/>
</dbReference>
<dbReference type="GO" id="GO:0006529">
    <property type="term" value="P:asparagine biosynthetic process"/>
    <property type="evidence" value="ECO:0007669"/>
    <property type="project" value="UniProtKB-KW"/>
</dbReference>
<feature type="binding site" evidence="9">
    <location>
        <position position="327"/>
    </location>
    <ligand>
        <name>ATP</name>
        <dbReference type="ChEBI" id="CHEBI:30616"/>
    </ligand>
</feature>
<evidence type="ECO:0000256" key="9">
    <source>
        <dbReference type="PIRSR" id="PIRSR001589-2"/>
    </source>
</evidence>
<feature type="binding site" evidence="9">
    <location>
        <begin position="399"/>
        <end position="400"/>
    </location>
    <ligand>
        <name>ATP</name>
        <dbReference type="ChEBI" id="CHEBI:30616"/>
    </ligand>
</feature>
<sequence length="666" mass="75683">MGRSKEKESTGGFSLFSPVELGTKNQITMCGIAGAFWVDPQHEVSEEVLRRMTDSLAHRGPDDSGIYHRFPHEHGPYGTVPGVGLGHRRLSIIDLAGGHQPLANEDETVWTAFNGEIFNFHSLRARLEGAGHTFRTHCDTEVIVHLFEDEGVDAFSHFNGMFAIAVWDQRHRRIVLGRDRLGQKPLYYCVHGDRLLFGSELKALLQVPGLPREIDPGAIDAYLTYQYVPHPRTIFRGIHKLPPGCYLTFDGKNLEIASYWNPDFSREMAISLDDAKAELIRLFTDSVKLRLQADVPLGAFLSGGIDSSLVVATMKQLTDQPVKTFSIGFPQKEYDETSYARQVAEHLGTEHHEFQVTPDALEMLPKLIHHYDEPFADSSAIPTWYVSQMTREHVTVALSGDGGDELFAGYDRYKAVRLAAAVDMFGPVGRFGSKLGMKLLPAGGPQKSRLRRARRFAEAIAMSPGRRYLDWISIFNETRRGELYDDGFVERLPDTDPYAFLYSAWKRSGKRDALTAASLADLTTYLPCDLNTKVDIASMAHALECRQPFLDYRLAEFAIRLPSKWKWRMGRGKFLLKHAFGDKLPEVIWKRRKMGFGVPLNTWFRGQLKELLHDTLTSETTKSRGYFRQDTIETLLREHDTNQFDHSARLWALLVLELWHREWVDP</sequence>
<evidence type="ECO:0000256" key="5">
    <source>
        <dbReference type="ARBA" id="ARBA00022840"/>
    </source>
</evidence>
<dbReference type="Pfam" id="PF00733">
    <property type="entry name" value="Asn_synthase"/>
    <property type="match status" value="1"/>
</dbReference>
<dbReference type="SUPFAM" id="SSF52402">
    <property type="entry name" value="Adenine nucleotide alpha hydrolases-like"/>
    <property type="match status" value="1"/>
</dbReference>
<feature type="site" description="Important for beta-aspartyl-AMP intermediate formation" evidence="10">
    <location>
        <position position="401"/>
    </location>
</feature>
<gene>
    <name evidence="12" type="primary">asnB</name>
    <name evidence="12" type="ORF">Pan97_51090</name>
</gene>
<dbReference type="PIRSF" id="PIRSF001589">
    <property type="entry name" value="Asn_synthetase_glu-h"/>
    <property type="match status" value="1"/>
</dbReference>
<protein>
    <recommendedName>
        <fullName evidence="3">asparagine synthase (glutamine-hydrolyzing)</fullName>
        <ecNumber evidence="3">6.3.5.4</ecNumber>
    </recommendedName>
</protein>
<evidence type="ECO:0000256" key="3">
    <source>
        <dbReference type="ARBA" id="ARBA00012737"/>
    </source>
</evidence>
<keyword evidence="13" id="KW-1185">Reference proteome</keyword>
<evidence type="ECO:0000259" key="11">
    <source>
        <dbReference type="PROSITE" id="PS51278"/>
    </source>
</evidence>
<dbReference type="CDD" id="cd00712">
    <property type="entry name" value="AsnB"/>
    <property type="match status" value="1"/>
</dbReference>
<dbReference type="PANTHER" id="PTHR43284:SF1">
    <property type="entry name" value="ASPARAGINE SYNTHETASE"/>
    <property type="match status" value="1"/>
</dbReference>
<evidence type="ECO:0000313" key="13">
    <source>
        <dbReference type="Proteomes" id="UP000318626"/>
    </source>
</evidence>
<keyword evidence="4 9" id="KW-0547">Nucleotide-binding</keyword>
<keyword evidence="8" id="KW-0061">Asparagine biosynthesis</keyword>
<dbReference type="PROSITE" id="PS51278">
    <property type="entry name" value="GATASE_TYPE_2"/>
    <property type="match status" value="1"/>
</dbReference>
<evidence type="ECO:0000256" key="6">
    <source>
        <dbReference type="ARBA" id="ARBA00022962"/>
    </source>
</evidence>
<feature type="domain" description="Glutamine amidotransferase type-2" evidence="11">
    <location>
        <begin position="30"/>
        <end position="252"/>
    </location>
</feature>
<dbReference type="GO" id="GO:0004066">
    <property type="term" value="F:asparagine synthase (glutamine-hydrolyzing) activity"/>
    <property type="evidence" value="ECO:0007669"/>
    <property type="project" value="UniProtKB-EC"/>
</dbReference>